<feature type="transmembrane region" description="Helical" evidence="1">
    <location>
        <begin position="72"/>
        <end position="90"/>
    </location>
</feature>
<dbReference type="PANTHER" id="PTHR28026:SF9">
    <property type="entry name" value="2-HYDROXY-PALMITIC ACID DIOXYGENASE MPO1"/>
    <property type="match status" value="1"/>
</dbReference>
<feature type="transmembrane region" description="Helical" evidence="1">
    <location>
        <begin position="96"/>
        <end position="115"/>
    </location>
</feature>
<dbReference type="EMBL" id="FOWZ01000002">
    <property type="protein sequence ID" value="SFP14015.1"/>
    <property type="molecule type" value="Genomic_DNA"/>
</dbReference>
<accession>A0A1I5MWL5</accession>
<feature type="transmembrane region" description="Helical" evidence="1">
    <location>
        <begin position="46"/>
        <end position="65"/>
    </location>
</feature>
<feature type="transmembrane region" description="Helical" evidence="1">
    <location>
        <begin position="21"/>
        <end position="40"/>
    </location>
</feature>
<keyword evidence="1" id="KW-0812">Transmembrane</keyword>
<protein>
    <submittedName>
        <fullName evidence="2">Uncharacterized membrane protein YGL010W</fullName>
    </submittedName>
</protein>
<keyword evidence="1" id="KW-0472">Membrane</keyword>
<dbReference type="GO" id="GO:0046521">
    <property type="term" value="P:sphingoid catabolic process"/>
    <property type="evidence" value="ECO:0007669"/>
    <property type="project" value="TreeGrafter"/>
</dbReference>
<evidence type="ECO:0000313" key="2">
    <source>
        <dbReference type="EMBL" id="SFP14015.1"/>
    </source>
</evidence>
<dbReference type="OrthoDB" id="5515308at2"/>
<proteinExistence type="predicted"/>
<dbReference type="Proteomes" id="UP000199331">
    <property type="component" value="Unassembled WGS sequence"/>
</dbReference>
<dbReference type="AlphaFoldDB" id="A0A1I5MWL5"/>
<keyword evidence="3" id="KW-1185">Reference proteome</keyword>
<dbReference type="Pfam" id="PF06127">
    <property type="entry name" value="Mpo1-like"/>
    <property type="match status" value="1"/>
</dbReference>
<dbReference type="RefSeq" id="WP_090479751.1">
    <property type="nucleotide sequence ID" value="NZ_FOWZ01000002.1"/>
</dbReference>
<name>A0A1I5MWL5_9SPHN</name>
<evidence type="ECO:0000313" key="3">
    <source>
        <dbReference type="Proteomes" id="UP000199331"/>
    </source>
</evidence>
<reference evidence="3" key="1">
    <citation type="submission" date="2016-10" db="EMBL/GenBank/DDBJ databases">
        <authorList>
            <person name="Varghese N."/>
            <person name="Submissions S."/>
        </authorList>
    </citation>
    <scope>NUCLEOTIDE SEQUENCE [LARGE SCALE GENOMIC DNA]</scope>
    <source>
        <strain evidence="3">CGMCC 1.7715</strain>
    </source>
</reference>
<evidence type="ECO:0000256" key="1">
    <source>
        <dbReference type="SAM" id="Phobius"/>
    </source>
</evidence>
<gene>
    <name evidence="2" type="ORF">SAMN04488060_1623</name>
</gene>
<organism evidence="2 3">
    <name type="scientific">Qipengyuania nanhaisediminis</name>
    <dbReference type="NCBI Taxonomy" id="604088"/>
    <lineage>
        <taxon>Bacteria</taxon>
        <taxon>Pseudomonadati</taxon>
        <taxon>Pseudomonadota</taxon>
        <taxon>Alphaproteobacteria</taxon>
        <taxon>Sphingomonadales</taxon>
        <taxon>Erythrobacteraceae</taxon>
        <taxon>Qipengyuania</taxon>
    </lineage>
</organism>
<dbReference type="InterPro" id="IPR009305">
    <property type="entry name" value="Mpo1-like"/>
</dbReference>
<dbReference type="GO" id="GO:0016020">
    <property type="term" value="C:membrane"/>
    <property type="evidence" value="ECO:0007669"/>
    <property type="project" value="GOC"/>
</dbReference>
<dbReference type="PANTHER" id="PTHR28026">
    <property type="entry name" value="DUF962 DOMAIN PROTEIN (AFU_ORTHOLOGUE AFUA_8G05310)"/>
    <property type="match status" value="1"/>
</dbReference>
<sequence>MTALVQSLASYREFHRDHRNVLTHALGIPMIVLSVEVLLSRPVWDVSGIVLTPAIVANVLAALWYLRLDLKFGALMTLLLAVFAFAGHQIAQVSDLAWLGGGIGLFVIGWLFQFVGHHYEGRKPAFVDDIRSLLVGPLFMVAEGLFALGLCQDLQRKVEQGPAQAPVRS</sequence>
<keyword evidence="1" id="KW-1133">Transmembrane helix</keyword>